<protein>
    <submittedName>
        <fullName evidence="2">DUF6668 family protein</fullName>
    </submittedName>
</protein>
<comment type="caution">
    <text evidence="2">The sequence shown here is derived from an EMBL/GenBank/DDBJ whole genome shotgun (WGS) entry which is preliminary data.</text>
</comment>
<name>A0ABV3D838_9ACTN</name>
<dbReference type="Proteomes" id="UP001551482">
    <property type="component" value="Unassembled WGS sequence"/>
</dbReference>
<feature type="compositionally biased region" description="Pro residues" evidence="1">
    <location>
        <begin position="29"/>
        <end position="41"/>
    </location>
</feature>
<dbReference type="InterPro" id="IPR046609">
    <property type="entry name" value="DUF6668"/>
</dbReference>
<organism evidence="2 3">
    <name type="scientific">Streptodolium elevatio</name>
    <dbReference type="NCBI Taxonomy" id="3157996"/>
    <lineage>
        <taxon>Bacteria</taxon>
        <taxon>Bacillati</taxon>
        <taxon>Actinomycetota</taxon>
        <taxon>Actinomycetes</taxon>
        <taxon>Kitasatosporales</taxon>
        <taxon>Streptomycetaceae</taxon>
        <taxon>Streptodolium</taxon>
    </lineage>
</organism>
<evidence type="ECO:0000256" key="1">
    <source>
        <dbReference type="SAM" id="MobiDB-lite"/>
    </source>
</evidence>
<feature type="compositionally biased region" description="Basic and acidic residues" evidence="1">
    <location>
        <begin position="13"/>
        <end position="24"/>
    </location>
</feature>
<proteinExistence type="predicted"/>
<gene>
    <name evidence="2" type="ORF">AB0C36_00175</name>
</gene>
<dbReference type="EMBL" id="JBEZFP010000001">
    <property type="protein sequence ID" value="MEU8131905.1"/>
    <property type="molecule type" value="Genomic_DNA"/>
</dbReference>
<dbReference type="RefSeq" id="WP_358346872.1">
    <property type="nucleotide sequence ID" value="NZ_JBEZFP010000001.1"/>
</dbReference>
<keyword evidence="3" id="KW-1185">Reference proteome</keyword>
<evidence type="ECO:0000313" key="2">
    <source>
        <dbReference type="EMBL" id="MEU8131905.1"/>
    </source>
</evidence>
<reference evidence="2 3" key="1">
    <citation type="submission" date="2024-06" db="EMBL/GenBank/DDBJ databases">
        <title>The Natural Products Discovery Center: Release of the First 8490 Sequenced Strains for Exploring Actinobacteria Biosynthetic Diversity.</title>
        <authorList>
            <person name="Kalkreuter E."/>
            <person name="Kautsar S.A."/>
            <person name="Yang D."/>
            <person name="Bader C.D."/>
            <person name="Teijaro C.N."/>
            <person name="Fluegel L."/>
            <person name="Davis C.M."/>
            <person name="Simpson J.R."/>
            <person name="Lauterbach L."/>
            <person name="Steele A.D."/>
            <person name="Gui C."/>
            <person name="Meng S."/>
            <person name="Li G."/>
            <person name="Viehrig K."/>
            <person name="Ye F."/>
            <person name="Su P."/>
            <person name="Kiefer A.F."/>
            <person name="Nichols A."/>
            <person name="Cepeda A.J."/>
            <person name="Yan W."/>
            <person name="Fan B."/>
            <person name="Jiang Y."/>
            <person name="Adhikari A."/>
            <person name="Zheng C.-J."/>
            <person name="Schuster L."/>
            <person name="Cowan T.M."/>
            <person name="Smanski M.J."/>
            <person name="Chevrette M.G."/>
            <person name="De Carvalho L.P.S."/>
            <person name="Shen B."/>
        </authorList>
    </citation>
    <scope>NUCLEOTIDE SEQUENCE [LARGE SCALE GENOMIC DNA]</scope>
    <source>
        <strain evidence="2 3">NPDC048946</strain>
    </source>
</reference>
<accession>A0ABV3D838</accession>
<sequence length="202" mass="21357">MGNPWIPADDSAVTERKPVVEHTPRPLRTQPPPSGAVPPPTRGGLPLRRRPDAHLAPWWWVGVHGGAGVGSLQACAPQSADGDRAWPVPEGQGTARVVLVCRSNFGGLRAAQSAVRQWAAGVVPNVAVLGLVVVADAPGRLPKPLRDLTTLVAGGVPLLWSVPWVEPWRLGHPPDPGNTPKAVVKLVAQISQPARRNSERSS</sequence>
<evidence type="ECO:0000313" key="3">
    <source>
        <dbReference type="Proteomes" id="UP001551482"/>
    </source>
</evidence>
<feature type="region of interest" description="Disordered" evidence="1">
    <location>
        <begin position="1"/>
        <end position="45"/>
    </location>
</feature>
<dbReference type="Pfam" id="PF20373">
    <property type="entry name" value="DUF6668"/>
    <property type="match status" value="1"/>
</dbReference>